<accession>A0A1X7T4Y3</accession>
<reference evidence="1" key="1">
    <citation type="submission" date="2017-05" db="UniProtKB">
        <authorList>
            <consortium name="EnsemblMetazoa"/>
        </authorList>
    </citation>
    <scope>IDENTIFICATION</scope>
</reference>
<dbReference type="InParanoid" id="A0A1X7T4Y3"/>
<dbReference type="AlphaFoldDB" id="A0A1X7T4Y3"/>
<evidence type="ECO:0000313" key="1">
    <source>
        <dbReference type="EnsemblMetazoa" id="Aqu2.1.09548_001"/>
    </source>
</evidence>
<organism evidence="1">
    <name type="scientific">Amphimedon queenslandica</name>
    <name type="common">Sponge</name>
    <dbReference type="NCBI Taxonomy" id="400682"/>
    <lineage>
        <taxon>Eukaryota</taxon>
        <taxon>Metazoa</taxon>
        <taxon>Porifera</taxon>
        <taxon>Demospongiae</taxon>
        <taxon>Heteroscleromorpha</taxon>
        <taxon>Haplosclerida</taxon>
        <taxon>Niphatidae</taxon>
        <taxon>Amphimedon</taxon>
    </lineage>
</organism>
<dbReference type="EnsemblMetazoa" id="Aqu2.1.09548_001">
    <property type="protein sequence ID" value="Aqu2.1.09548_001"/>
    <property type="gene ID" value="Aqu2.1.09548"/>
</dbReference>
<protein>
    <submittedName>
        <fullName evidence="1">Uncharacterized protein</fullName>
    </submittedName>
</protein>
<proteinExistence type="predicted"/>
<sequence length="57" mass="6404">MASCSFGIGNIFFTIVLKRNGRSSEFNVSQVNTEKLGQVFQVDVKEAWLKDNFNDCA</sequence>
<name>A0A1X7T4Y3_AMPQE</name>